<dbReference type="EMBL" id="QOKW01000026">
    <property type="protein sequence ID" value="KAA0677148.1"/>
    <property type="molecule type" value="Genomic_DNA"/>
</dbReference>
<comment type="subcellular location">
    <subcellularLocation>
        <location evidence="1">Cell membrane</location>
        <topology evidence="1">Multi-pass membrane protein</topology>
    </subcellularLocation>
</comment>
<evidence type="ECO:0000259" key="3">
    <source>
        <dbReference type="PROSITE" id="PS51201"/>
    </source>
</evidence>
<accession>A0A9W7NFV7</accession>
<evidence type="ECO:0000313" key="4">
    <source>
        <dbReference type="EMBL" id="KAA0677148.1"/>
    </source>
</evidence>
<dbReference type="GO" id="GO:0034220">
    <property type="term" value="P:monoatomic ion transmembrane transport"/>
    <property type="evidence" value="ECO:0007669"/>
    <property type="project" value="UniProtKB-KW"/>
</dbReference>
<keyword evidence="2" id="KW-0472">Membrane</keyword>
<keyword evidence="2" id="KW-0812">Transmembrane</keyword>
<protein>
    <submittedName>
        <fullName evidence="4">Potassium channel protein</fullName>
    </submittedName>
</protein>
<dbReference type="GO" id="GO:0006813">
    <property type="term" value="P:potassium ion transport"/>
    <property type="evidence" value="ECO:0007669"/>
    <property type="project" value="InterPro"/>
</dbReference>
<evidence type="ECO:0000256" key="1">
    <source>
        <dbReference type="ARBA" id="ARBA00004651"/>
    </source>
</evidence>
<comment type="caution">
    <text evidence="4">The sequence shown here is derived from an EMBL/GenBank/DDBJ whole genome shotgun (WGS) entry which is preliminary data.</text>
</comment>
<dbReference type="InterPro" id="IPR003148">
    <property type="entry name" value="RCK_N"/>
</dbReference>
<organism evidence="4 5">
    <name type="scientific">Roseomonas genomospecies 6</name>
    <dbReference type="NCBI Taxonomy" id="214106"/>
    <lineage>
        <taxon>Bacteria</taxon>
        <taxon>Pseudomonadati</taxon>
        <taxon>Pseudomonadota</taxon>
        <taxon>Alphaproteobacteria</taxon>
        <taxon>Acetobacterales</taxon>
        <taxon>Roseomonadaceae</taxon>
        <taxon>Roseomonas</taxon>
    </lineage>
</organism>
<dbReference type="GO" id="GO:0005886">
    <property type="term" value="C:plasma membrane"/>
    <property type="evidence" value="ECO:0007669"/>
    <property type="project" value="UniProtKB-SubCell"/>
</dbReference>
<feature type="transmembrane region" description="Helical" evidence="2">
    <location>
        <begin position="111"/>
        <end position="130"/>
    </location>
</feature>
<sequence length="360" mass="39299">MPKLGERNGSETWRIKSPLRRGRILHVRSRMSAEKTLGLRVGLVFGLISLVIAVFWFDRDGLKDQIDGHVSFPDILYFAMITVTTVGYGDIVPVSQTARLIDAFAVTPIRIFIWFIFLGTAYEFVVQRIIEDFRMSRIQKQLQGHIVLCGFGHSGFIAAQETIAKGHPGERIVVIDQSEERIRLAAEAGFIGLLGDATSEDMLTRACVGSAKAVIVSSGRDDTSILVILTVRHLSAGTKIVGSIKQEENIKLAKLSGADLVVSPPKIGGYLMADAVETDHATPFLCDLMSVGGQMVLTERPAARDEIGKTMAETTAGVVVQIHSNGRTIPFTDRHRHIIQPGDLLLLISPAHGDGAPNRR</sequence>
<dbReference type="PANTHER" id="PTHR43833">
    <property type="entry name" value="POTASSIUM CHANNEL PROTEIN 2-RELATED-RELATED"/>
    <property type="match status" value="1"/>
</dbReference>
<dbReference type="InterPro" id="IPR050721">
    <property type="entry name" value="Trk_Ktr_HKT_K-transport"/>
</dbReference>
<dbReference type="SUPFAM" id="SSF51735">
    <property type="entry name" value="NAD(P)-binding Rossmann-fold domains"/>
    <property type="match status" value="1"/>
</dbReference>
<dbReference type="Pfam" id="PF07885">
    <property type="entry name" value="Ion_trans_2"/>
    <property type="match status" value="1"/>
</dbReference>
<proteinExistence type="predicted"/>
<keyword evidence="4" id="KW-0407">Ion channel</keyword>
<gene>
    <name evidence="4" type="ORF">DS843_24460</name>
</gene>
<feature type="domain" description="RCK N-terminal" evidence="3">
    <location>
        <begin position="143"/>
        <end position="263"/>
    </location>
</feature>
<dbReference type="AlphaFoldDB" id="A0A9W7NFV7"/>
<dbReference type="PROSITE" id="PS51201">
    <property type="entry name" value="RCK_N"/>
    <property type="match status" value="1"/>
</dbReference>
<dbReference type="Gene3D" id="1.10.287.70">
    <property type="match status" value="1"/>
</dbReference>
<feature type="transmembrane region" description="Helical" evidence="2">
    <location>
        <begin position="37"/>
        <end position="57"/>
    </location>
</feature>
<dbReference type="PANTHER" id="PTHR43833:SF9">
    <property type="entry name" value="POTASSIUM CHANNEL PROTEIN YUGO-RELATED"/>
    <property type="match status" value="1"/>
</dbReference>
<name>A0A9W7NFV7_9PROT</name>
<dbReference type="RefSeq" id="WP_149471454.1">
    <property type="nucleotide sequence ID" value="NZ_QOKW01000026.1"/>
</dbReference>
<dbReference type="InterPro" id="IPR036291">
    <property type="entry name" value="NAD(P)-bd_dom_sf"/>
</dbReference>
<keyword evidence="2" id="KW-1133">Transmembrane helix</keyword>
<keyword evidence="4" id="KW-0813">Transport</keyword>
<reference evidence="4 5" key="1">
    <citation type="submission" date="2018-07" db="EMBL/GenBank/DDBJ databases">
        <title>Genome sequence of Azospirillum sp. ATCC 49961.</title>
        <authorList>
            <person name="Sant'Anna F.H."/>
            <person name="Baldani J.I."/>
            <person name="Zilli J.E."/>
            <person name="Reis V.M."/>
            <person name="Hartmann A."/>
            <person name="Cruz L."/>
            <person name="de Souza E.M."/>
            <person name="de Oliveira Pedrosa F."/>
            <person name="Passaglia L.M.P."/>
        </authorList>
    </citation>
    <scope>NUCLEOTIDE SEQUENCE [LARGE SCALE GENOMIC DNA]</scope>
    <source>
        <strain evidence="4 5">ATCC 49961</strain>
    </source>
</reference>
<dbReference type="Gene3D" id="3.40.50.720">
    <property type="entry name" value="NAD(P)-binding Rossmann-like Domain"/>
    <property type="match status" value="1"/>
</dbReference>
<keyword evidence="5" id="KW-1185">Reference proteome</keyword>
<dbReference type="SUPFAM" id="SSF81324">
    <property type="entry name" value="Voltage-gated potassium channels"/>
    <property type="match status" value="1"/>
</dbReference>
<keyword evidence="4" id="KW-0406">Ion transport</keyword>
<evidence type="ECO:0000256" key="2">
    <source>
        <dbReference type="SAM" id="Phobius"/>
    </source>
</evidence>
<dbReference type="Pfam" id="PF02254">
    <property type="entry name" value="TrkA_N"/>
    <property type="match status" value="1"/>
</dbReference>
<evidence type="ECO:0000313" key="5">
    <source>
        <dbReference type="Proteomes" id="UP000480854"/>
    </source>
</evidence>
<dbReference type="Proteomes" id="UP000480854">
    <property type="component" value="Unassembled WGS sequence"/>
</dbReference>
<dbReference type="InterPro" id="IPR013099">
    <property type="entry name" value="K_chnl_dom"/>
</dbReference>
<dbReference type="OrthoDB" id="9775180at2"/>